<keyword evidence="2" id="KW-1185">Reference proteome</keyword>
<sequence>MSINPGQCFMRAGVPVIKPSDRDFHSKSFSVIITTCTDGGNWVKLVIIFQRPLDFTAAEEEEHFGGGYVLMLMDSFSAHLGSDTSLTKAMQQTFHPVPEKLLPTFNTPLNLTVVDSVDDYEQKFADKLAAAVRYFRDVENEGEEVTGEQIMEALRAGQPGRNFGRLLYGQSGFRVSESELNERARSKYTFATLNTAKNYNAWLKFHLYSNREKDDLQYERVNNNNSKKSCDEYINNRPMKHMKAFDAKDQLEGEGAIYPKVEDNQAAIHSGNQGNSENQVLNTKGLDELRDV</sequence>
<organism evidence="1 2">
    <name type="scientific">Botrytis tulipae</name>
    <dbReference type="NCBI Taxonomy" id="87230"/>
    <lineage>
        <taxon>Eukaryota</taxon>
        <taxon>Fungi</taxon>
        <taxon>Dikarya</taxon>
        <taxon>Ascomycota</taxon>
        <taxon>Pezizomycotina</taxon>
        <taxon>Leotiomycetes</taxon>
        <taxon>Helotiales</taxon>
        <taxon>Sclerotiniaceae</taxon>
        <taxon>Botrytis</taxon>
    </lineage>
</organism>
<accession>A0A4Z1FDF2</accession>
<evidence type="ECO:0000313" key="1">
    <source>
        <dbReference type="EMBL" id="TGO19451.1"/>
    </source>
</evidence>
<proteinExistence type="predicted"/>
<protein>
    <submittedName>
        <fullName evidence="1">Uncharacterized protein</fullName>
    </submittedName>
</protein>
<comment type="caution">
    <text evidence="1">The sequence shown here is derived from an EMBL/GenBank/DDBJ whole genome shotgun (WGS) entry which is preliminary data.</text>
</comment>
<dbReference type="EMBL" id="PQXH01000004">
    <property type="protein sequence ID" value="TGO19451.1"/>
    <property type="molecule type" value="Genomic_DNA"/>
</dbReference>
<dbReference type="AlphaFoldDB" id="A0A4Z1FDF2"/>
<evidence type="ECO:0000313" key="2">
    <source>
        <dbReference type="Proteomes" id="UP000297777"/>
    </source>
</evidence>
<dbReference type="OrthoDB" id="3558041at2759"/>
<reference evidence="1 2" key="1">
    <citation type="submission" date="2017-12" db="EMBL/GenBank/DDBJ databases">
        <title>Comparative genomics of Botrytis spp.</title>
        <authorList>
            <person name="Valero-Jimenez C.A."/>
            <person name="Tapia P."/>
            <person name="Veloso J."/>
            <person name="Silva-Moreno E."/>
            <person name="Staats M."/>
            <person name="Valdes J.H."/>
            <person name="Van Kan J.A.L."/>
        </authorList>
    </citation>
    <scope>NUCLEOTIDE SEQUENCE [LARGE SCALE GENOMIC DNA]</scope>
    <source>
        <strain evidence="1 2">Bt9001</strain>
    </source>
</reference>
<dbReference type="Proteomes" id="UP000297777">
    <property type="component" value="Unassembled WGS sequence"/>
</dbReference>
<gene>
    <name evidence="1" type="ORF">BTUL_0004g00890</name>
</gene>
<name>A0A4Z1FDF2_9HELO</name>